<comment type="catalytic activity">
    <reaction evidence="1">
        <text>a CDP-1,2-diacyl-sn-glycerol + L-serine = a 1,2-diacyl-sn-glycero-3-phospho-L-serine + CMP + H(+)</text>
        <dbReference type="Rhea" id="RHEA:16913"/>
        <dbReference type="ChEBI" id="CHEBI:15378"/>
        <dbReference type="ChEBI" id="CHEBI:33384"/>
        <dbReference type="ChEBI" id="CHEBI:57262"/>
        <dbReference type="ChEBI" id="CHEBI:58332"/>
        <dbReference type="ChEBI" id="CHEBI:60377"/>
        <dbReference type="EC" id="2.7.8.8"/>
    </reaction>
</comment>
<evidence type="ECO:0000256" key="9">
    <source>
        <dbReference type="ARBA" id="ARBA00022989"/>
    </source>
</evidence>
<dbReference type="NCBIfam" id="TIGR00473">
    <property type="entry name" value="pssA"/>
    <property type="match status" value="1"/>
</dbReference>
<dbReference type="RefSeq" id="WP_133628070.1">
    <property type="nucleotide sequence ID" value="NZ_SOAZ01000010.1"/>
</dbReference>
<dbReference type="Gene3D" id="1.20.120.1760">
    <property type="match status" value="1"/>
</dbReference>
<reference evidence="17 18" key="1">
    <citation type="submission" date="2019-03" db="EMBL/GenBank/DDBJ databases">
        <title>Genomic Encyclopedia of Type Strains, Phase IV (KMG-IV): sequencing the most valuable type-strain genomes for metagenomic binning, comparative biology and taxonomic classification.</title>
        <authorList>
            <person name="Goeker M."/>
        </authorList>
    </citation>
    <scope>NUCLEOTIDE SEQUENCE [LARGE SCALE GENOMIC DNA]</scope>
    <source>
        <strain evidence="17 18">DSM 24455</strain>
    </source>
</reference>
<dbReference type="GO" id="GO:0016020">
    <property type="term" value="C:membrane"/>
    <property type="evidence" value="ECO:0007669"/>
    <property type="project" value="InterPro"/>
</dbReference>
<keyword evidence="10" id="KW-0443">Lipid metabolism</keyword>
<dbReference type="AlphaFoldDB" id="A0A4R7KP62"/>
<dbReference type="GO" id="GO:0003882">
    <property type="term" value="F:CDP-diacylglycerol-serine O-phosphatidyltransferase activity"/>
    <property type="evidence" value="ECO:0007669"/>
    <property type="project" value="UniProtKB-EC"/>
</dbReference>
<gene>
    <name evidence="17" type="ORF">EDD71_1108</name>
</gene>
<dbReference type="EC" id="2.7.8.8" evidence="4"/>
<dbReference type="OrthoDB" id="9777147at2"/>
<keyword evidence="18" id="KW-1185">Reference proteome</keyword>
<feature type="transmembrane region" description="Helical" evidence="16">
    <location>
        <begin position="147"/>
        <end position="166"/>
    </location>
</feature>
<evidence type="ECO:0000256" key="10">
    <source>
        <dbReference type="ARBA" id="ARBA00023098"/>
    </source>
</evidence>
<evidence type="ECO:0000313" key="18">
    <source>
        <dbReference type="Proteomes" id="UP000295325"/>
    </source>
</evidence>
<evidence type="ECO:0000256" key="4">
    <source>
        <dbReference type="ARBA" id="ARBA00013174"/>
    </source>
</evidence>
<evidence type="ECO:0000256" key="15">
    <source>
        <dbReference type="RuleBase" id="RU003750"/>
    </source>
</evidence>
<evidence type="ECO:0000256" key="1">
    <source>
        <dbReference type="ARBA" id="ARBA00000287"/>
    </source>
</evidence>
<dbReference type="InterPro" id="IPR043130">
    <property type="entry name" value="CDP-OH_PTrfase_TM_dom"/>
</dbReference>
<protein>
    <recommendedName>
        <fullName evidence="5">CDP-diacylglycerol--serine O-phosphatidyltransferase</fullName>
        <ecNumber evidence="4">2.7.8.8</ecNumber>
    </recommendedName>
    <alternativeName>
        <fullName evidence="14">Phosphatidylserine synthase</fullName>
    </alternativeName>
</protein>
<dbReference type="InterPro" id="IPR004533">
    <property type="entry name" value="CDP-diaglyc--ser_O-PTrfase"/>
</dbReference>
<dbReference type="EMBL" id="SOAZ01000010">
    <property type="protein sequence ID" value="TDT60891.1"/>
    <property type="molecule type" value="Genomic_DNA"/>
</dbReference>
<evidence type="ECO:0000256" key="16">
    <source>
        <dbReference type="SAM" id="Phobius"/>
    </source>
</evidence>
<evidence type="ECO:0000256" key="7">
    <source>
        <dbReference type="ARBA" id="ARBA00022679"/>
    </source>
</evidence>
<accession>A0A4R7KP62</accession>
<evidence type="ECO:0000313" key="17">
    <source>
        <dbReference type="EMBL" id="TDT60891.1"/>
    </source>
</evidence>
<dbReference type="PANTHER" id="PTHR14269:SF61">
    <property type="entry name" value="CDP-DIACYLGLYCEROL--SERINE O-PHOSPHATIDYLTRANSFERASE"/>
    <property type="match status" value="1"/>
</dbReference>
<keyword evidence="6" id="KW-0444">Lipid biosynthesis</keyword>
<proteinExistence type="inferred from homology"/>
<evidence type="ECO:0000256" key="12">
    <source>
        <dbReference type="ARBA" id="ARBA00023209"/>
    </source>
</evidence>
<keyword evidence="11 16" id="KW-0472">Membrane</keyword>
<evidence type="ECO:0000256" key="3">
    <source>
        <dbReference type="ARBA" id="ARBA00010441"/>
    </source>
</evidence>
<comment type="subcellular location">
    <subcellularLocation>
        <location evidence="2">Endomembrane system</location>
        <topology evidence="2">Multi-pass membrane protein</topology>
    </subcellularLocation>
</comment>
<evidence type="ECO:0000256" key="8">
    <source>
        <dbReference type="ARBA" id="ARBA00022692"/>
    </source>
</evidence>
<evidence type="ECO:0000256" key="14">
    <source>
        <dbReference type="ARBA" id="ARBA00032361"/>
    </source>
</evidence>
<dbReference type="Pfam" id="PF01066">
    <property type="entry name" value="CDP-OH_P_transf"/>
    <property type="match status" value="1"/>
</dbReference>
<comment type="similarity">
    <text evidence="3 15">Belongs to the CDP-alcohol phosphatidyltransferase class-I family.</text>
</comment>
<dbReference type="PANTHER" id="PTHR14269">
    <property type="entry name" value="CDP-DIACYLGLYCEROL--GLYCEROL-3-PHOSPHATE 3-PHOSPHATIDYLTRANSFERASE-RELATED"/>
    <property type="match status" value="1"/>
</dbReference>
<feature type="transmembrane region" description="Helical" evidence="16">
    <location>
        <begin position="7"/>
        <end position="24"/>
    </location>
</feature>
<evidence type="ECO:0000256" key="13">
    <source>
        <dbReference type="ARBA" id="ARBA00023264"/>
    </source>
</evidence>
<dbReference type="InterPro" id="IPR048254">
    <property type="entry name" value="CDP_ALCOHOL_P_TRANSF_CS"/>
</dbReference>
<evidence type="ECO:0000256" key="6">
    <source>
        <dbReference type="ARBA" id="ARBA00022516"/>
    </source>
</evidence>
<name>A0A4R7KP62_9CLOT</name>
<dbReference type="Proteomes" id="UP000295325">
    <property type="component" value="Unassembled WGS sequence"/>
</dbReference>
<dbReference type="InterPro" id="IPR000462">
    <property type="entry name" value="CDP-OH_P_trans"/>
</dbReference>
<evidence type="ECO:0000256" key="2">
    <source>
        <dbReference type="ARBA" id="ARBA00004127"/>
    </source>
</evidence>
<dbReference type="InterPro" id="IPR050324">
    <property type="entry name" value="CDP-alcohol_PTase-I"/>
</dbReference>
<evidence type="ECO:0000256" key="5">
    <source>
        <dbReference type="ARBA" id="ARBA00017171"/>
    </source>
</evidence>
<keyword evidence="8 16" id="KW-0812">Transmembrane</keyword>
<dbReference type="GO" id="GO:0012505">
    <property type="term" value="C:endomembrane system"/>
    <property type="evidence" value="ECO:0007669"/>
    <property type="project" value="UniProtKB-SubCell"/>
</dbReference>
<feature type="transmembrane region" description="Helical" evidence="16">
    <location>
        <begin position="91"/>
        <end position="109"/>
    </location>
</feature>
<evidence type="ECO:0000256" key="11">
    <source>
        <dbReference type="ARBA" id="ARBA00023136"/>
    </source>
</evidence>
<dbReference type="GO" id="GO:0008654">
    <property type="term" value="P:phospholipid biosynthetic process"/>
    <property type="evidence" value="ECO:0007669"/>
    <property type="project" value="UniProtKB-KW"/>
</dbReference>
<keyword evidence="13" id="KW-1208">Phospholipid metabolism</keyword>
<comment type="caution">
    <text evidence="17">The sequence shown here is derived from an EMBL/GenBank/DDBJ whole genome shotgun (WGS) entry which is preliminary data.</text>
</comment>
<keyword evidence="12" id="KW-0594">Phospholipid biosynthesis</keyword>
<keyword evidence="9 16" id="KW-1133">Transmembrane helix</keyword>
<keyword evidence="7 15" id="KW-0808">Transferase</keyword>
<organism evidence="17 18">
    <name type="scientific">Fonticella tunisiensis</name>
    <dbReference type="NCBI Taxonomy" id="1096341"/>
    <lineage>
        <taxon>Bacteria</taxon>
        <taxon>Bacillati</taxon>
        <taxon>Bacillota</taxon>
        <taxon>Clostridia</taxon>
        <taxon>Eubacteriales</taxon>
        <taxon>Clostridiaceae</taxon>
        <taxon>Fonticella</taxon>
    </lineage>
</organism>
<sequence length="169" mass="18778">MRRSMIPNFLTFLNLSFGMLSILLTLTDKPNMAALMIVCAALVDRYDGRIARLFNAESPLGKELDSLADLVSFGAAPAVLTWNTFLKNFGIIGYIIAIIFPISGAFRLARYNVTKFENVFTGVPITMAGSLMAFDNLIAYYYKEHSIVSIAFMLILSCLMVSKLKVKKI</sequence>
<feature type="transmembrane region" description="Helical" evidence="16">
    <location>
        <begin position="121"/>
        <end position="141"/>
    </location>
</feature>
<dbReference type="PROSITE" id="PS00379">
    <property type="entry name" value="CDP_ALCOHOL_P_TRANSF"/>
    <property type="match status" value="1"/>
</dbReference>